<protein>
    <submittedName>
        <fullName evidence="2">Uncharacterized protein</fullName>
    </submittedName>
</protein>
<evidence type="ECO:0000313" key="3">
    <source>
        <dbReference type="Proteomes" id="UP000245926"/>
    </source>
</evidence>
<evidence type="ECO:0000256" key="1">
    <source>
        <dbReference type="SAM" id="Phobius"/>
    </source>
</evidence>
<feature type="transmembrane region" description="Helical" evidence="1">
    <location>
        <begin position="80"/>
        <end position="101"/>
    </location>
</feature>
<sequence length="124" mass="13717">MLSMYAPRRLVSALIFVGNVRELVKLEHSQPIVIWLPSCFVQIICARVLVSPGLGQLIRRHTWWLGLSIQAARSLEKTKLLINTLLALLSALIVLGAYAVFKGPRCPCERCELSGGPVQLQPEA</sequence>
<keyword evidence="1" id="KW-0812">Transmembrane</keyword>
<dbReference type="Proteomes" id="UP000245926">
    <property type="component" value="Chromosome"/>
</dbReference>
<organism evidence="2 3">
    <name type="scientific">Methylobacterium durans</name>
    <dbReference type="NCBI Taxonomy" id="2202825"/>
    <lineage>
        <taxon>Bacteria</taxon>
        <taxon>Pseudomonadati</taxon>
        <taxon>Pseudomonadota</taxon>
        <taxon>Alphaproteobacteria</taxon>
        <taxon>Hyphomicrobiales</taxon>
        <taxon>Methylobacteriaceae</taxon>
        <taxon>Methylobacterium</taxon>
    </lineage>
</organism>
<gene>
    <name evidence="2" type="ORF">DK389_07855</name>
</gene>
<dbReference type="KEGG" id="mets:DK389_07855"/>
<evidence type="ECO:0000313" key="2">
    <source>
        <dbReference type="EMBL" id="AWN40462.1"/>
    </source>
</evidence>
<keyword evidence="3" id="KW-1185">Reference proteome</keyword>
<dbReference type="EMBL" id="CP029550">
    <property type="protein sequence ID" value="AWN40462.1"/>
    <property type="molecule type" value="Genomic_DNA"/>
</dbReference>
<reference evidence="3" key="1">
    <citation type="submission" date="2018-05" db="EMBL/GenBank/DDBJ databases">
        <title>Complete Genome Sequence of Methylobacterium sp. 17SD2-17.</title>
        <authorList>
            <person name="Srinivasan S."/>
        </authorList>
    </citation>
    <scope>NUCLEOTIDE SEQUENCE [LARGE SCALE GENOMIC DNA]</scope>
    <source>
        <strain evidence="3">17SD2-17</strain>
    </source>
</reference>
<keyword evidence="1" id="KW-0472">Membrane</keyword>
<name>A0A2U8W531_9HYPH</name>
<keyword evidence="1" id="KW-1133">Transmembrane helix</keyword>
<accession>A0A2U8W531</accession>
<proteinExistence type="predicted"/>
<dbReference type="AlphaFoldDB" id="A0A2U8W531"/>